<keyword evidence="4" id="KW-1185">Reference proteome</keyword>
<accession>A0AAN6X5E4</accession>
<evidence type="ECO:0000256" key="1">
    <source>
        <dbReference type="SAM" id="MobiDB-lite"/>
    </source>
</evidence>
<evidence type="ECO:0000313" key="3">
    <source>
        <dbReference type="EMBL" id="KAK4193220.1"/>
    </source>
</evidence>
<keyword evidence="2" id="KW-1133">Transmembrane helix</keyword>
<reference evidence="3" key="2">
    <citation type="submission" date="2023-05" db="EMBL/GenBank/DDBJ databases">
        <authorList>
            <consortium name="Lawrence Berkeley National Laboratory"/>
            <person name="Steindorff A."/>
            <person name="Hensen N."/>
            <person name="Bonometti L."/>
            <person name="Westerberg I."/>
            <person name="Brannstrom I.O."/>
            <person name="Guillou S."/>
            <person name="Cros-Aarteil S."/>
            <person name="Calhoun S."/>
            <person name="Haridas S."/>
            <person name="Kuo A."/>
            <person name="Mondo S."/>
            <person name="Pangilinan J."/>
            <person name="Riley R."/>
            <person name="Labutti K."/>
            <person name="Andreopoulos B."/>
            <person name="Lipzen A."/>
            <person name="Chen C."/>
            <person name="Yanf M."/>
            <person name="Daum C."/>
            <person name="Ng V."/>
            <person name="Clum A."/>
            <person name="Ohm R."/>
            <person name="Martin F."/>
            <person name="Silar P."/>
            <person name="Natvig D."/>
            <person name="Lalanne C."/>
            <person name="Gautier V."/>
            <person name="Ament-Velasquez S.L."/>
            <person name="Kruys A."/>
            <person name="Hutchinson M.I."/>
            <person name="Powell A.J."/>
            <person name="Barry K."/>
            <person name="Miller A.N."/>
            <person name="Grigoriev I.V."/>
            <person name="Debuchy R."/>
            <person name="Gladieux P."/>
            <person name="Thoren M.H."/>
            <person name="Johannesson H."/>
        </authorList>
    </citation>
    <scope>NUCLEOTIDE SEQUENCE</scope>
    <source>
        <strain evidence="3">PSN309</strain>
    </source>
</reference>
<protein>
    <recommendedName>
        <fullName evidence="5">MARVEL domain-containing protein</fullName>
    </recommendedName>
</protein>
<feature type="compositionally biased region" description="Polar residues" evidence="1">
    <location>
        <begin position="321"/>
        <end position="336"/>
    </location>
</feature>
<feature type="transmembrane region" description="Helical" evidence="2">
    <location>
        <begin position="89"/>
        <end position="108"/>
    </location>
</feature>
<dbReference type="Proteomes" id="UP001302126">
    <property type="component" value="Unassembled WGS sequence"/>
</dbReference>
<dbReference type="AlphaFoldDB" id="A0AAN6X5E4"/>
<feature type="region of interest" description="Disordered" evidence="1">
    <location>
        <begin position="230"/>
        <end position="307"/>
    </location>
</feature>
<feature type="compositionally biased region" description="Polar residues" evidence="1">
    <location>
        <begin position="238"/>
        <end position="248"/>
    </location>
</feature>
<feature type="compositionally biased region" description="Low complexity" evidence="1">
    <location>
        <begin position="249"/>
        <end position="261"/>
    </location>
</feature>
<name>A0AAN6X5E4_9PEZI</name>
<keyword evidence="2" id="KW-0812">Transmembrane</keyword>
<dbReference type="EMBL" id="MU864351">
    <property type="protein sequence ID" value="KAK4193220.1"/>
    <property type="molecule type" value="Genomic_DNA"/>
</dbReference>
<sequence>MKDYYHDSRSVRLRGFGFLAYVFLFSRALAIVALGVVVGMAAHFIIFLNTFRVSPPATVLAILVITSAALLWTVASWSGYSRRFFPYPATWLLDLMFLVPFTILSILLGRPLMTVNTCAAVPASQNSYTVVVPPGTEFGRITFPAEGQRSCYKVMVMWIAMLVACVVLFVSAVSVIALQLRERKAGMEAYDYEVDVSDPTSRPGRAFFTQRPITLYPKKNRETHRQWDSFGNEKSAVGNDSGSWVTTRSGGASFDGGSSSKYSDDSSMRAGAVGRASTSTRGGDEAASGGSGREYRPRRLEYAGLPNRPTEAKVYMGARNYRSSSVSMNGTSSATRPRSRQRGGHGTIPGLGLPVDDPARGNYF</sequence>
<organism evidence="3 4">
    <name type="scientific">Podospora australis</name>
    <dbReference type="NCBI Taxonomy" id="1536484"/>
    <lineage>
        <taxon>Eukaryota</taxon>
        <taxon>Fungi</taxon>
        <taxon>Dikarya</taxon>
        <taxon>Ascomycota</taxon>
        <taxon>Pezizomycotina</taxon>
        <taxon>Sordariomycetes</taxon>
        <taxon>Sordariomycetidae</taxon>
        <taxon>Sordariales</taxon>
        <taxon>Podosporaceae</taxon>
        <taxon>Podospora</taxon>
    </lineage>
</organism>
<comment type="caution">
    <text evidence="3">The sequence shown here is derived from an EMBL/GenBank/DDBJ whole genome shotgun (WGS) entry which is preliminary data.</text>
</comment>
<feature type="region of interest" description="Disordered" evidence="1">
    <location>
        <begin position="319"/>
        <end position="364"/>
    </location>
</feature>
<proteinExistence type="predicted"/>
<evidence type="ECO:0008006" key="5">
    <source>
        <dbReference type="Google" id="ProtNLM"/>
    </source>
</evidence>
<keyword evidence="2" id="KW-0472">Membrane</keyword>
<feature type="transmembrane region" description="Helical" evidence="2">
    <location>
        <begin position="58"/>
        <end position="77"/>
    </location>
</feature>
<evidence type="ECO:0000313" key="4">
    <source>
        <dbReference type="Proteomes" id="UP001302126"/>
    </source>
</evidence>
<gene>
    <name evidence="3" type="ORF">QBC35DRAFT_468896</name>
</gene>
<feature type="transmembrane region" description="Helical" evidence="2">
    <location>
        <begin position="21"/>
        <end position="46"/>
    </location>
</feature>
<reference evidence="3" key="1">
    <citation type="journal article" date="2023" name="Mol. Phylogenet. Evol.">
        <title>Genome-scale phylogeny and comparative genomics of the fungal order Sordariales.</title>
        <authorList>
            <person name="Hensen N."/>
            <person name="Bonometti L."/>
            <person name="Westerberg I."/>
            <person name="Brannstrom I.O."/>
            <person name="Guillou S."/>
            <person name="Cros-Aarteil S."/>
            <person name="Calhoun S."/>
            <person name="Haridas S."/>
            <person name="Kuo A."/>
            <person name="Mondo S."/>
            <person name="Pangilinan J."/>
            <person name="Riley R."/>
            <person name="LaButti K."/>
            <person name="Andreopoulos B."/>
            <person name="Lipzen A."/>
            <person name="Chen C."/>
            <person name="Yan M."/>
            <person name="Daum C."/>
            <person name="Ng V."/>
            <person name="Clum A."/>
            <person name="Steindorff A."/>
            <person name="Ohm R.A."/>
            <person name="Martin F."/>
            <person name="Silar P."/>
            <person name="Natvig D.O."/>
            <person name="Lalanne C."/>
            <person name="Gautier V."/>
            <person name="Ament-Velasquez S.L."/>
            <person name="Kruys A."/>
            <person name="Hutchinson M.I."/>
            <person name="Powell A.J."/>
            <person name="Barry K."/>
            <person name="Miller A.N."/>
            <person name="Grigoriev I.V."/>
            <person name="Debuchy R."/>
            <person name="Gladieux P."/>
            <person name="Hiltunen Thoren M."/>
            <person name="Johannesson H."/>
        </authorList>
    </citation>
    <scope>NUCLEOTIDE SEQUENCE</scope>
    <source>
        <strain evidence="3">PSN309</strain>
    </source>
</reference>
<feature type="transmembrane region" description="Helical" evidence="2">
    <location>
        <begin position="155"/>
        <end position="178"/>
    </location>
</feature>
<evidence type="ECO:0000256" key="2">
    <source>
        <dbReference type="SAM" id="Phobius"/>
    </source>
</evidence>